<reference evidence="1 2" key="1">
    <citation type="submission" date="2021-04" db="EMBL/GenBank/DDBJ databases">
        <title>Genomics, taxonomy and metabolism of representatives of sulfur bacteria of the genus Thiothrix: Thiothrix fructosivorans QT, Thiothrix unzii A1T and three new species, Thiothrix subterranea sp. nov., Thiothrix litoralis sp. nov. and 'Candidatus Thiothrix anitrata' sp. nov.</title>
        <authorList>
            <person name="Ravin N.V."/>
            <person name="Smolyakov D."/>
            <person name="Rudenko T.S."/>
            <person name="Mardanov A.V."/>
            <person name="Beletsky A.V."/>
            <person name="Markov N.D."/>
            <person name="Fomenkov A.I."/>
            <person name="Roberts R.J."/>
            <person name="Karnachuk O.V."/>
            <person name="Novikov A."/>
            <person name="Grabovich M.Y."/>
        </authorList>
    </citation>
    <scope>NUCLEOTIDE SEQUENCE [LARGE SCALE GENOMIC DNA]</scope>
    <source>
        <strain evidence="1 2">AS</strain>
    </source>
</reference>
<evidence type="ECO:0008006" key="3">
    <source>
        <dbReference type="Google" id="ProtNLM"/>
    </source>
</evidence>
<dbReference type="RefSeq" id="WP_156946905.1">
    <property type="nucleotide sequence ID" value="NZ_CP072801.1"/>
</dbReference>
<name>A0ABX7WPI0_9GAMM</name>
<evidence type="ECO:0000313" key="2">
    <source>
        <dbReference type="Proteomes" id="UP000672039"/>
    </source>
</evidence>
<dbReference type="Proteomes" id="UP000672039">
    <property type="component" value="Chromosome"/>
</dbReference>
<accession>A0ABX7WPI0</accession>
<dbReference type="EMBL" id="CP072801">
    <property type="protein sequence ID" value="QTR45744.1"/>
    <property type="molecule type" value="Genomic_DNA"/>
</dbReference>
<sequence>MKYALPASLLALTLGMTGCDSSPQHPEDLPWQVTLSPDGNPQVFHLDVGTATLKDVIERFHSFPEMAVFAHESGKRTLEAYFGTQRVGLFEAKIIAEMQADSPMLDKFQQENTKREGMASGQWKYTLSEGNIKVTDSLRMDKLIYMPVIDYDPDIVMARFGVPDERLPSTQESVEYWFYPAKGLAILMNSDGKEVFYYATKQHFAALKQGLLAAKSPKDQYDK</sequence>
<organism evidence="1 2">
    <name type="scientific">Thiothrix litoralis</name>
    <dbReference type="NCBI Taxonomy" id="2891210"/>
    <lineage>
        <taxon>Bacteria</taxon>
        <taxon>Pseudomonadati</taxon>
        <taxon>Pseudomonadota</taxon>
        <taxon>Gammaproteobacteria</taxon>
        <taxon>Thiotrichales</taxon>
        <taxon>Thiotrichaceae</taxon>
        <taxon>Thiothrix</taxon>
    </lineage>
</organism>
<evidence type="ECO:0000313" key="1">
    <source>
        <dbReference type="EMBL" id="QTR45744.1"/>
    </source>
</evidence>
<keyword evidence="2" id="KW-1185">Reference proteome</keyword>
<dbReference type="PROSITE" id="PS51257">
    <property type="entry name" value="PROKAR_LIPOPROTEIN"/>
    <property type="match status" value="1"/>
</dbReference>
<proteinExistence type="predicted"/>
<protein>
    <recommendedName>
        <fullName evidence="3">Lipoprotein</fullName>
    </recommendedName>
</protein>
<gene>
    <name evidence="1" type="ORF">J9253_17390</name>
</gene>